<evidence type="ECO:0000256" key="8">
    <source>
        <dbReference type="SAM" id="Phobius"/>
    </source>
</evidence>
<evidence type="ECO:0000256" key="9">
    <source>
        <dbReference type="SAM" id="SignalP"/>
    </source>
</evidence>
<dbReference type="PANTHER" id="PTHR22730">
    <property type="entry name" value="PROMININ PROM PROTEIN"/>
    <property type="match status" value="1"/>
</dbReference>
<proteinExistence type="inferred from homology"/>
<dbReference type="OrthoDB" id="6229420at2759"/>
<comment type="similarity">
    <text evidence="2">Belongs to the prominin family.</text>
</comment>
<keyword evidence="6" id="KW-0325">Glycoprotein</keyword>
<feature type="chain" id="PRO_5032848043" description="Prominin-like protein" evidence="9">
    <location>
        <begin position="36"/>
        <end position="985"/>
    </location>
</feature>
<dbReference type="PANTHER" id="PTHR22730:SF1">
    <property type="entry name" value="PROMININ-LIKE PROTEIN"/>
    <property type="match status" value="1"/>
</dbReference>
<gene>
    <name evidence="10" type="ORF">HCN44_008430</name>
</gene>
<keyword evidence="11" id="KW-1185">Reference proteome</keyword>
<accession>A0A834XN35</accession>
<evidence type="ECO:0000313" key="11">
    <source>
        <dbReference type="Proteomes" id="UP000639338"/>
    </source>
</evidence>
<name>A0A834XN35_APHGI</name>
<evidence type="ECO:0008006" key="12">
    <source>
        <dbReference type="Google" id="ProtNLM"/>
    </source>
</evidence>
<evidence type="ECO:0000256" key="7">
    <source>
        <dbReference type="SAM" id="MobiDB-lite"/>
    </source>
</evidence>
<feature type="transmembrane region" description="Helical" evidence="8">
    <location>
        <begin position="513"/>
        <end position="539"/>
    </location>
</feature>
<protein>
    <recommendedName>
        <fullName evidence="12">Prominin-like protein</fullName>
    </recommendedName>
</protein>
<keyword evidence="4 8" id="KW-1133">Transmembrane helix</keyword>
<keyword evidence="5 8" id="KW-0472">Membrane</keyword>
<evidence type="ECO:0000313" key="10">
    <source>
        <dbReference type="EMBL" id="KAF7989756.1"/>
    </source>
</evidence>
<feature type="compositionally biased region" description="Basic and acidic residues" evidence="7">
    <location>
        <begin position="936"/>
        <end position="946"/>
    </location>
</feature>
<feature type="transmembrane region" description="Helical" evidence="8">
    <location>
        <begin position="470"/>
        <end position="492"/>
    </location>
</feature>
<evidence type="ECO:0000256" key="1">
    <source>
        <dbReference type="ARBA" id="ARBA00004141"/>
    </source>
</evidence>
<evidence type="ECO:0000256" key="2">
    <source>
        <dbReference type="ARBA" id="ARBA00006058"/>
    </source>
</evidence>
<dbReference type="EMBL" id="JACMRX010000005">
    <property type="protein sequence ID" value="KAF7989756.1"/>
    <property type="molecule type" value="Genomic_DNA"/>
</dbReference>
<reference evidence="10 11" key="1">
    <citation type="submission" date="2020-08" db="EMBL/GenBank/DDBJ databases">
        <title>Aphidius gifuensis genome sequencing and assembly.</title>
        <authorList>
            <person name="Du Z."/>
        </authorList>
    </citation>
    <scope>NUCLEOTIDE SEQUENCE [LARGE SCALE GENOMIC DNA]</scope>
    <source>
        <strain evidence="10">YNYX2018</strain>
        <tissue evidence="10">Adults</tissue>
    </source>
</reference>
<feature type="signal peptide" evidence="9">
    <location>
        <begin position="1"/>
        <end position="35"/>
    </location>
</feature>
<dbReference type="Proteomes" id="UP000639338">
    <property type="component" value="Unassembled WGS sequence"/>
</dbReference>
<organism evidence="10 11">
    <name type="scientific">Aphidius gifuensis</name>
    <name type="common">Parasitoid wasp</name>
    <dbReference type="NCBI Taxonomy" id="684658"/>
    <lineage>
        <taxon>Eukaryota</taxon>
        <taxon>Metazoa</taxon>
        <taxon>Ecdysozoa</taxon>
        <taxon>Arthropoda</taxon>
        <taxon>Hexapoda</taxon>
        <taxon>Insecta</taxon>
        <taxon>Pterygota</taxon>
        <taxon>Neoptera</taxon>
        <taxon>Endopterygota</taxon>
        <taxon>Hymenoptera</taxon>
        <taxon>Apocrita</taxon>
        <taxon>Ichneumonoidea</taxon>
        <taxon>Braconidae</taxon>
        <taxon>Aphidiinae</taxon>
        <taxon>Aphidius</taxon>
    </lineage>
</organism>
<feature type="transmembrane region" description="Helical" evidence="8">
    <location>
        <begin position="189"/>
        <end position="212"/>
    </location>
</feature>
<feature type="transmembrane region" description="Helical" evidence="8">
    <location>
        <begin position="833"/>
        <end position="852"/>
    </location>
</feature>
<evidence type="ECO:0000256" key="3">
    <source>
        <dbReference type="ARBA" id="ARBA00022692"/>
    </source>
</evidence>
<feature type="region of interest" description="Disordered" evidence="7">
    <location>
        <begin position="907"/>
        <end position="985"/>
    </location>
</feature>
<dbReference type="GO" id="GO:0016020">
    <property type="term" value="C:membrane"/>
    <property type="evidence" value="ECO:0007669"/>
    <property type="project" value="UniProtKB-SubCell"/>
</dbReference>
<evidence type="ECO:0000256" key="5">
    <source>
        <dbReference type="ARBA" id="ARBA00023136"/>
    </source>
</evidence>
<dbReference type="Pfam" id="PF05478">
    <property type="entry name" value="Prominin"/>
    <property type="match status" value="1"/>
</dbReference>
<comment type="subcellular location">
    <subcellularLocation>
        <location evidence="1">Membrane</location>
        <topology evidence="1">Multi-pass membrane protein</topology>
    </subcellularLocation>
</comment>
<evidence type="ECO:0000256" key="4">
    <source>
        <dbReference type="ARBA" id="ARBA00022989"/>
    </source>
</evidence>
<feature type="compositionally biased region" description="Pro residues" evidence="7">
    <location>
        <begin position="953"/>
        <end position="978"/>
    </location>
</feature>
<comment type="caution">
    <text evidence="10">The sequence shown here is derived from an EMBL/GenBank/DDBJ whole genome shotgun (WGS) entry which is preliminary data.</text>
</comment>
<sequence>MVNMVLFIMNSLTSFVLSVILLISCIVQQPTTVSAQDTTQENLATRMRTISEDLNRQLEEIMVSQALNYTSINATGLPYNATTKFYSKGMGRLYNATNMFMDIIQSKQAYPEGLITVDNKRHFHFADPAKEWKIIISHYGGLTGLAFAGLLLAAILPCVGLFFFCCRCAGHCGARSQPFDKKHDQCRKIILNMFLIAVATMILYGVVCAFVTNEFVQDGTETLPYNAKISLKDVELYLETTKRQINNLLITNYDELQNSLNNTLQASGKIVTEKLEVYSHAVSLTNLKDIVSCLDNIGEDLRVMHNITKDLRTNASQLDIVVRGVKKDLLRTLGLECKTQMCQQILHDYKINELSVQIDFNKYLDQYFPKLPNVTLALRNITWLMEGNIVAEVQKGRDSFTKIQRDIQHAVNETIPVVSSSIKQAGESLAITANNITTFIDSISDKINRILIPHLDIANDNIDKYSIYRYYVGLSVSGVLLLILTCITFGLFCGICGKRPDGYGDCCDKGSGACFLMTAVWFIFLLTSILIVITIGHMITGIVVQRGICEPLKNPYDNRIFKLADDYLQVNKLLYKDNPDADINIGHILKKCHENETIYKVLKLEIMYKNELEKVKNFVEKYSISSTIDQLRQKINLSPGIVILSDNATLKLNDLAQSGLSDIEFYRYAELLKENFTNINLSELGNKLRNLANQLPDNQNSTKNDLLKNAHDLEHYHNDLVIPMRLLSEQLSIRALKLEDNIKFNHSSMSEAIHSLIDEVQTAQKFLNEDGPEYVQLLAVKFSDAFVKQINDFLEHLINNARGTIGRCGPVSNAYNATLVAGCNKIVDPFNGFWLSVGWCLIFFIPTIIISVKLSALYKKSDPYPGPLVESEYLYDAYADRDNMLLAPTHVKKHNYRYHPHAYAEGYDGPIPTSGPARRYASRERVDAAHQGTSQHDSRYSDRAPKNWDFPNGGPPRYQPPADAPPPSTEYERPPPYYYHPEDRN</sequence>
<dbReference type="AlphaFoldDB" id="A0A834XN35"/>
<feature type="transmembrane region" description="Helical" evidence="8">
    <location>
        <begin position="145"/>
        <end position="169"/>
    </location>
</feature>
<dbReference type="InterPro" id="IPR008795">
    <property type="entry name" value="Prominin"/>
</dbReference>
<keyword evidence="3 8" id="KW-0812">Transmembrane</keyword>
<evidence type="ECO:0000256" key="6">
    <source>
        <dbReference type="ARBA" id="ARBA00023180"/>
    </source>
</evidence>
<keyword evidence="9" id="KW-0732">Signal</keyword>